<accession>A0A1X2HN78</accession>
<dbReference type="AlphaFoldDB" id="A0A1X2HN78"/>
<evidence type="ECO:0000313" key="2">
    <source>
        <dbReference type="EMBL" id="ORZ00845.1"/>
    </source>
</evidence>
<evidence type="ECO:0000256" key="1">
    <source>
        <dbReference type="SAM" id="SignalP"/>
    </source>
</evidence>
<comment type="caution">
    <text evidence="2">The sequence shown here is derived from an EMBL/GenBank/DDBJ whole genome shotgun (WGS) entry which is preliminary data.</text>
</comment>
<sequence length="120" mass="13366">MLGRALNLLGVASVGPCAFACLVTLGRQDIANQAHNTLFLVLLPALQTNLEIFHRLAHDNNDESVALSLRPRRRVMLFDRKEVFNVLFKPPPAIEQLTYGMNFQSQTSTSRLSCMHDAST</sequence>
<feature type="signal peptide" evidence="1">
    <location>
        <begin position="1"/>
        <end position="20"/>
    </location>
</feature>
<dbReference type="Proteomes" id="UP000242180">
    <property type="component" value="Unassembled WGS sequence"/>
</dbReference>
<keyword evidence="1" id="KW-0732">Signal</keyword>
<protein>
    <recommendedName>
        <fullName evidence="4">Secreted protein</fullName>
    </recommendedName>
</protein>
<dbReference type="InParanoid" id="A0A1X2HN78"/>
<evidence type="ECO:0000313" key="3">
    <source>
        <dbReference type="Proteomes" id="UP000242180"/>
    </source>
</evidence>
<name>A0A1X2HN78_SYNRA</name>
<feature type="chain" id="PRO_5013367026" description="Secreted protein" evidence="1">
    <location>
        <begin position="21"/>
        <end position="120"/>
    </location>
</feature>
<gene>
    <name evidence="2" type="ORF">BCR43DRAFT_502501</name>
</gene>
<keyword evidence="3" id="KW-1185">Reference proteome</keyword>
<organism evidence="2 3">
    <name type="scientific">Syncephalastrum racemosum</name>
    <name type="common">Filamentous fungus</name>
    <dbReference type="NCBI Taxonomy" id="13706"/>
    <lineage>
        <taxon>Eukaryota</taxon>
        <taxon>Fungi</taxon>
        <taxon>Fungi incertae sedis</taxon>
        <taxon>Mucoromycota</taxon>
        <taxon>Mucoromycotina</taxon>
        <taxon>Mucoromycetes</taxon>
        <taxon>Mucorales</taxon>
        <taxon>Syncephalastraceae</taxon>
        <taxon>Syncephalastrum</taxon>
    </lineage>
</organism>
<proteinExistence type="predicted"/>
<dbReference type="EMBL" id="MCGN01000002">
    <property type="protein sequence ID" value="ORZ00845.1"/>
    <property type="molecule type" value="Genomic_DNA"/>
</dbReference>
<reference evidence="2 3" key="1">
    <citation type="submission" date="2016-07" db="EMBL/GenBank/DDBJ databases">
        <title>Pervasive Adenine N6-methylation of Active Genes in Fungi.</title>
        <authorList>
            <consortium name="DOE Joint Genome Institute"/>
            <person name="Mondo S.J."/>
            <person name="Dannebaum R.O."/>
            <person name="Kuo R.C."/>
            <person name="Labutti K."/>
            <person name="Haridas S."/>
            <person name="Kuo A."/>
            <person name="Salamov A."/>
            <person name="Ahrendt S.R."/>
            <person name="Lipzen A."/>
            <person name="Sullivan W."/>
            <person name="Andreopoulos W.B."/>
            <person name="Clum A."/>
            <person name="Lindquist E."/>
            <person name="Daum C."/>
            <person name="Ramamoorthy G.K."/>
            <person name="Gryganskyi A."/>
            <person name="Culley D."/>
            <person name="Magnuson J.K."/>
            <person name="James T.Y."/>
            <person name="O'Malley M.A."/>
            <person name="Stajich J.E."/>
            <person name="Spatafora J.W."/>
            <person name="Visel A."/>
            <person name="Grigoriev I.V."/>
        </authorList>
    </citation>
    <scope>NUCLEOTIDE SEQUENCE [LARGE SCALE GENOMIC DNA]</scope>
    <source>
        <strain evidence="2 3">NRRL 2496</strain>
    </source>
</reference>
<evidence type="ECO:0008006" key="4">
    <source>
        <dbReference type="Google" id="ProtNLM"/>
    </source>
</evidence>